<dbReference type="Pfam" id="PF00368">
    <property type="entry name" value="HMG-CoA_red"/>
    <property type="match status" value="1"/>
</dbReference>
<dbReference type="PRINTS" id="PR00071">
    <property type="entry name" value="HMGCOARDTASE"/>
</dbReference>
<evidence type="ECO:0000313" key="2">
    <source>
        <dbReference type="Proteomes" id="UP000789901"/>
    </source>
</evidence>
<feature type="non-terminal residue" evidence="1">
    <location>
        <position position="1"/>
    </location>
</feature>
<dbReference type="InterPro" id="IPR009029">
    <property type="entry name" value="HMG_CoA_Rdtase_sub-bd_dom_sf"/>
</dbReference>
<accession>A0ABN7UFS2</accession>
<dbReference type="PROSITE" id="PS50065">
    <property type="entry name" value="HMG_COA_REDUCTASE_4"/>
    <property type="match status" value="1"/>
</dbReference>
<dbReference type="EMBL" id="CAJVQB010002208">
    <property type="protein sequence ID" value="CAG8566365.1"/>
    <property type="molecule type" value="Genomic_DNA"/>
</dbReference>
<comment type="caution">
    <text evidence="1">The sequence shown here is derived from an EMBL/GenBank/DDBJ whole genome shotgun (WGS) entry which is preliminary data.</text>
</comment>
<dbReference type="SUPFAM" id="SSF52833">
    <property type="entry name" value="Thioredoxin-like"/>
    <property type="match status" value="1"/>
</dbReference>
<protein>
    <submittedName>
        <fullName evidence="1">37651_t:CDS:1</fullName>
    </submittedName>
</protein>
<dbReference type="PROSITE" id="PS51353">
    <property type="entry name" value="ARSC"/>
    <property type="match status" value="1"/>
</dbReference>
<gene>
    <name evidence="1" type="ORF">GMARGA_LOCUS5267</name>
</gene>
<dbReference type="SUPFAM" id="SSF56542">
    <property type="entry name" value="Substrate-binding domain of HMG-CoA reductase"/>
    <property type="match status" value="1"/>
</dbReference>
<evidence type="ECO:0000313" key="1">
    <source>
        <dbReference type="EMBL" id="CAG8566365.1"/>
    </source>
</evidence>
<dbReference type="InterPro" id="IPR006660">
    <property type="entry name" value="Arsenate_reductase-like"/>
</dbReference>
<sequence>KKPAAINWIEGRGKSVIAEAIIPGSVRGFNAHAANIVTAIYIATGQDPAQKVESSNCIKMMEAIDNPMTNTKNLHITCTMPSIEVGTVGGEASLGPQSAMLEIKSNVALSILHEALKKQPGIFKLDVLDYQKEPPTKDQLRNIVQYLGIEHDLNQILRDDTSTAASEEGAQEIMKTAHNVNELTEVIKQQPLKLQRPILVDWDKGKAIIARPPEKTKEFLKELGYLKED</sequence>
<dbReference type="InterPro" id="IPR036249">
    <property type="entry name" value="Thioredoxin-like_sf"/>
</dbReference>
<dbReference type="Gene3D" id="3.40.30.10">
    <property type="entry name" value="Glutaredoxin"/>
    <property type="match status" value="1"/>
</dbReference>
<name>A0ABN7UFS2_GIGMA</name>
<proteinExistence type="predicted"/>
<dbReference type="PANTHER" id="PTHR10572:SF24">
    <property type="entry name" value="3-HYDROXY-3-METHYLGLUTARYL-COENZYME A REDUCTASE"/>
    <property type="match status" value="1"/>
</dbReference>
<dbReference type="Proteomes" id="UP000789901">
    <property type="component" value="Unassembled WGS sequence"/>
</dbReference>
<dbReference type="Pfam" id="PF07955">
    <property type="entry name" value="DUF1687"/>
    <property type="match status" value="1"/>
</dbReference>
<keyword evidence="2" id="KW-1185">Reference proteome</keyword>
<reference evidence="1 2" key="1">
    <citation type="submission" date="2021-06" db="EMBL/GenBank/DDBJ databases">
        <authorList>
            <person name="Kallberg Y."/>
            <person name="Tangrot J."/>
            <person name="Rosling A."/>
        </authorList>
    </citation>
    <scope>NUCLEOTIDE SEQUENCE [LARGE SCALE GENOMIC DNA]</scope>
    <source>
        <strain evidence="1 2">120-4 pot B 10/14</strain>
    </source>
</reference>
<dbReference type="PANTHER" id="PTHR10572">
    <property type="entry name" value="3-HYDROXY-3-METHYLGLUTARYL-COENZYME A REDUCTASE"/>
    <property type="match status" value="1"/>
</dbReference>
<organism evidence="1 2">
    <name type="scientific">Gigaspora margarita</name>
    <dbReference type="NCBI Taxonomy" id="4874"/>
    <lineage>
        <taxon>Eukaryota</taxon>
        <taxon>Fungi</taxon>
        <taxon>Fungi incertae sedis</taxon>
        <taxon>Mucoromycota</taxon>
        <taxon>Glomeromycotina</taxon>
        <taxon>Glomeromycetes</taxon>
        <taxon>Diversisporales</taxon>
        <taxon>Gigasporaceae</taxon>
        <taxon>Gigaspora</taxon>
    </lineage>
</organism>
<dbReference type="InterPro" id="IPR023074">
    <property type="entry name" value="HMG_CoA_Rdtase_cat_sf"/>
</dbReference>
<dbReference type="Gene3D" id="3.90.770.10">
    <property type="entry name" value="3-hydroxy-3-methylglutaryl-coenzyme A Reductase, Chain A, domain 2"/>
    <property type="match status" value="1"/>
</dbReference>
<dbReference type="InterPro" id="IPR012882">
    <property type="entry name" value="Fmp46"/>
</dbReference>
<dbReference type="InterPro" id="IPR002202">
    <property type="entry name" value="HMG_CoA_Rdtase"/>
</dbReference>